<organism evidence="3">
    <name type="scientific">marine metagenome</name>
    <dbReference type="NCBI Taxonomy" id="408172"/>
    <lineage>
        <taxon>unclassified sequences</taxon>
        <taxon>metagenomes</taxon>
        <taxon>ecological metagenomes</taxon>
    </lineage>
</organism>
<sequence>LGNAYLRSQQFRQSVHIYKRAIKNNPRMTHAYANMGNALFELKLYDEAVSVYKQALQLDPSLDIIRSQIKIAEEINAGLYTFNAYQLWRSGSNFLNQGKVTDAIKEWMGAVEDSPYYAQVYESLGWVYLNMEDYNKAMESYRSVLEIHPNPKAKQNFNFAYELQAGKYTFRSFQLWNMGRQLIAKNKFAQAIKLLEQSIQESPSFPESYNTLAWIYADKLSSNLDEAEELVRKAVLIRP</sequence>
<name>A0A383CTC5_9ZZZZ</name>
<dbReference type="SUPFAM" id="SSF48452">
    <property type="entry name" value="TPR-like"/>
    <property type="match status" value="1"/>
</dbReference>
<dbReference type="PROSITE" id="PS50293">
    <property type="entry name" value="TPR_REGION"/>
    <property type="match status" value="2"/>
</dbReference>
<dbReference type="Pfam" id="PF00515">
    <property type="entry name" value="TPR_1"/>
    <property type="match status" value="1"/>
</dbReference>
<dbReference type="InterPro" id="IPR011990">
    <property type="entry name" value="TPR-like_helical_dom_sf"/>
</dbReference>
<dbReference type="SMART" id="SM00028">
    <property type="entry name" value="TPR"/>
    <property type="match status" value="4"/>
</dbReference>
<dbReference type="AlphaFoldDB" id="A0A383CTC5"/>
<feature type="non-terminal residue" evidence="3">
    <location>
        <position position="1"/>
    </location>
</feature>
<dbReference type="PROSITE" id="PS50005">
    <property type="entry name" value="TPR"/>
    <property type="match status" value="2"/>
</dbReference>
<dbReference type="Pfam" id="PF13432">
    <property type="entry name" value="TPR_16"/>
    <property type="match status" value="2"/>
</dbReference>
<dbReference type="InterPro" id="IPR019734">
    <property type="entry name" value="TPR_rpt"/>
</dbReference>
<reference evidence="3" key="1">
    <citation type="submission" date="2018-05" db="EMBL/GenBank/DDBJ databases">
        <authorList>
            <person name="Lanie J.A."/>
            <person name="Ng W.-L."/>
            <person name="Kazmierczak K.M."/>
            <person name="Andrzejewski T.M."/>
            <person name="Davidsen T.M."/>
            <person name="Wayne K.J."/>
            <person name="Tettelin H."/>
            <person name="Glass J.I."/>
            <person name="Rusch D."/>
            <person name="Podicherti R."/>
            <person name="Tsui H.-C.T."/>
            <person name="Winkler M.E."/>
        </authorList>
    </citation>
    <scope>NUCLEOTIDE SEQUENCE</scope>
</reference>
<protein>
    <submittedName>
        <fullName evidence="3">Uncharacterized protein</fullName>
    </submittedName>
</protein>
<gene>
    <name evidence="3" type="ORF">METZ01_LOCUS487762</name>
</gene>
<accession>A0A383CTC5</accession>
<dbReference type="InterPro" id="IPR051685">
    <property type="entry name" value="Ycf3/AcsC/BcsC/TPR_MFPF"/>
</dbReference>
<dbReference type="Gene3D" id="1.25.40.10">
    <property type="entry name" value="Tetratricopeptide repeat domain"/>
    <property type="match status" value="3"/>
</dbReference>
<dbReference type="EMBL" id="UINC01211138">
    <property type="protein sequence ID" value="SVE34908.1"/>
    <property type="molecule type" value="Genomic_DNA"/>
</dbReference>
<dbReference type="PANTHER" id="PTHR44943">
    <property type="entry name" value="CELLULOSE SYNTHASE OPERON PROTEIN C"/>
    <property type="match status" value="1"/>
</dbReference>
<evidence type="ECO:0000256" key="1">
    <source>
        <dbReference type="ARBA" id="ARBA00022737"/>
    </source>
</evidence>
<keyword evidence="1" id="KW-0677">Repeat</keyword>
<proteinExistence type="predicted"/>
<evidence type="ECO:0000313" key="3">
    <source>
        <dbReference type="EMBL" id="SVE34908.1"/>
    </source>
</evidence>
<dbReference type="PANTHER" id="PTHR44943:SF8">
    <property type="entry name" value="TPR REPEAT-CONTAINING PROTEIN MJ0263"/>
    <property type="match status" value="1"/>
</dbReference>
<evidence type="ECO:0000256" key="2">
    <source>
        <dbReference type="ARBA" id="ARBA00022803"/>
    </source>
</evidence>
<feature type="non-terminal residue" evidence="3">
    <location>
        <position position="239"/>
    </location>
</feature>
<keyword evidence="2" id="KW-0802">TPR repeat</keyword>